<dbReference type="PANTHER" id="PTHR40448">
    <property type="entry name" value="TWO-COMPONENT SENSOR HISTIDINE KINASE"/>
    <property type="match status" value="1"/>
</dbReference>
<sequence>MLFNIFYWMVVVIFATIHLQVLLNGLYIQLPIYLTILVPVGLILLISWKVITKVDRVPVLWNGLLALVQVLLLIVNLNDQFIWGSTGLLVAFICLEWFRHILARQYSYLHTQLKNHEIEREQINNTFRIVRSERHDYLKHISALHFLIENGKTEEAKTYLNDLVEGYEETNLSIKGETGVVAATLHQAYKRARVLGISVDYSLDVPVSSLPMTDRDIVSLIGNLLSNSIDACESWQKEKGEQALLSLQFLKRSGLYILTCENNSLPIHREVLDRLYNDYGITTKEGDHEGLGTKIIHDIVQKYDGLLDFVYKDEKFLVKIKIPLIK</sequence>
<feature type="transmembrane region" description="Helical" evidence="1">
    <location>
        <begin position="32"/>
        <end position="51"/>
    </location>
</feature>
<evidence type="ECO:0000313" key="4">
    <source>
        <dbReference type="EMBL" id="SER01817.1"/>
    </source>
</evidence>
<keyword evidence="4" id="KW-0808">Transferase</keyword>
<keyword evidence="1" id="KW-0812">Transmembrane</keyword>
<name>A0A1H9KSD0_9BACI</name>
<feature type="domain" description="Sensor histidine kinase NatK-like C-terminal" evidence="2">
    <location>
        <begin position="215"/>
        <end position="323"/>
    </location>
</feature>
<dbReference type="InterPro" id="IPR039506">
    <property type="entry name" value="SPOB_a"/>
</dbReference>
<dbReference type="AlphaFoldDB" id="A0A1H9KSD0"/>
<dbReference type="STRING" id="571933.SAMN05216362_14020"/>
<dbReference type="PANTHER" id="PTHR40448:SF1">
    <property type="entry name" value="TWO-COMPONENT SENSOR HISTIDINE KINASE"/>
    <property type="match status" value="1"/>
</dbReference>
<feature type="domain" description="SpoOB alpha-helical" evidence="3">
    <location>
        <begin position="119"/>
        <end position="170"/>
    </location>
</feature>
<keyword evidence="1" id="KW-1133">Transmembrane helix</keyword>
<dbReference type="Gene3D" id="1.10.287.130">
    <property type="match status" value="1"/>
</dbReference>
<dbReference type="GO" id="GO:0016301">
    <property type="term" value="F:kinase activity"/>
    <property type="evidence" value="ECO:0007669"/>
    <property type="project" value="UniProtKB-KW"/>
</dbReference>
<dbReference type="RefSeq" id="WP_256205311.1">
    <property type="nucleotide sequence ID" value="NZ_FOES01000040.1"/>
</dbReference>
<organism evidence="4 5">
    <name type="scientific">Piscibacillus halophilus</name>
    <dbReference type="NCBI Taxonomy" id="571933"/>
    <lineage>
        <taxon>Bacteria</taxon>
        <taxon>Bacillati</taxon>
        <taxon>Bacillota</taxon>
        <taxon>Bacilli</taxon>
        <taxon>Bacillales</taxon>
        <taxon>Bacillaceae</taxon>
        <taxon>Piscibacillus</taxon>
    </lineage>
</organism>
<dbReference type="GO" id="GO:0042802">
    <property type="term" value="F:identical protein binding"/>
    <property type="evidence" value="ECO:0007669"/>
    <property type="project" value="TreeGrafter"/>
</dbReference>
<dbReference type="InterPro" id="IPR036890">
    <property type="entry name" value="HATPase_C_sf"/>
</dbReference>
<protein>
    <submittedName>
        <fullName evidence="4">Two-component system, LytT family, sensor histidine kinase NatK</fullName>
    </submittedName>
</protein>
<dbReference type="InterPro" id="IPR032834">
    <property type="entry name" value="NatK-like_C"/>
</dbReference>
<dbReference type="SUPFAM" id="SSF55874">
    <property type="entry name" value="ATPase domain of HSP90 chaperone/DNA topoisomerase II/histidine kinase"/>
    <property type="match status" value="1"/>
</dbReference>
<keyword evidence="4" id="KW-0418">Kinase</keyword>
<dbReference type="EMBL" id="FOES01000040">
    <property type="protein sequence ID" value="SER01817.1"/>
    <property type="molecule type" value="Genomic_DNA"/>
</dbReference>
<evidence type="ECO:0000259" key="2">
    <source>
        <dbReference type="Pfam" id="PF14501"/>
    </source>
</evidence>
<accession>A0A1H9KSD0</accession>
<dbReference type="Proteomes" id="UP000199427">
    <property type="component" value="Unassembled WGS sequence"/>
</dbReference>
<gene>
    <name evidence="4" type="ORF">SAMN05216362_14020</name>
</gene>
<feature type="transmembrane region" description="Helical" evidence="1">
    <location>
        <begin position="5"/>
        <end position="26"/>
    </location>
</feature>
<dbReference type="Gene3D" id="3.30.565.10">
    <property type="entry name" value="Histidine kinase-like ATPase, C-terminal domain"/>
    <property type="match status" value="1"/>
</dbReference>
<dbReference type="Pfam" id="PF14501">
    <property type="entry name" value="HATPase_c_5"/>
    <property type="match status" value="1"/>
</dbReference>
<proteinExistence type="predicted"/>
<dbReference type="Pfam" id="PF14689">
    <property type="entry name" value="SPOB_a"/>
    <property type="match status" value="1"/>
</dbReference>
<feature type="transmembrane region" description="Helical" evidence="1">
    <location>
        <begin position="58"/>
        <end position="75"/>
    </location>
</feature>
<keyword evidence="5" id="KW-1185">Reference proteome</keyword>
<evidence type="ECO:0000259" key="3">
    <source>
        <dbReference type="Pfam" id="PF14689"/>
    </source>
</evidence>
<reference evidence="4 5" key="1">
    <citation type="submission" date="2016-10" db="EMBL/GenBank/DDBJ databases">
        <authorList>
            <person name="de Groot N.N."/>
        </authorList>
    </citation>
    <scope>NUCLEOTIDE SEQUENCE [LARGE SCALE GENOMIC DNA]</scope>
    <source>
        <strain evidence="4 5">DSM 21633</strain>
    </source>
</reference>
<evidence type="ECO:0000313" key="5">
    <source>
        <dbReference type="Proteomes" id="UP000199427"/>
    </source>
</evidence>
<keyword evidence="1" id="KW-0472">Membrane</keyword>
<evidence type="ECO:0000256" key="1">
    <source>
        <dbReference type="SAM" id="Phobius"/>
    </source>
</evidence>
<feature type="transmembrane region" description="Helical" evidence="1">
    <location>
        <begin position="81"/>
        <end position="98"/>
    </location>
</feature>